<evidence type="ECO:0000313" key="2">
    <source>
        <dbReference type="Proteomes" id="UP000051952"/>
    </source>
</evidence>
<organism evidence="1 2">
    <name type="scientific">Bodo saltans</name>
    <name type="common">Flagellated protozoan</name>
    <dbReference type="NCBI Taxonomy" id="75058"/>
    <lineage>
        <taxon>Eukaryota</taxon>
        <taxon>Discoba</taxon>
        <taxon>Euglenozoa</taxon>
        <taxon>Kinetoplastea</taxon>
        <taxon>Metakinetoplastina</taxon>
        <taxon>Eubodonida</taxon>
        <taxon>Bodonidae</taxon>
        <taxon>Bodo</taxon>
    </lineage>
</organism>
<evidence type="ECO:0008006" key="3">
    <source>
        <dbReference type="Google" id="ProtNLM"/>
    </source>
</evidence>
<keyword evidence="2" id="KW-1185">Reference proteome</keyword>
<gene>
    <name evidence="1" type="ORF">BSAL_35685</name>
</gene>
<dbReference type="Proteomes" id="UP000051952">
    <property type="component" value="Unassembled WGS sequence"/>
</dbReference>
<accession>A0A0S4JKR3</accession>
<dbReference type="EMBL" id="CYKH01002009">
    <property type="protein sequence ID" value="CUG92133.1"/>
    <property type="molecule type" value="Genomic_DNA"/>
</dbReference>
<protein>
    <recommendedName>
        <fullName evidence="3">RanBP2-type domain-containing protein</fullName>
    </recommendedName>
</protein>
<sequence>MRHSSRFTALHAPRARGVVPSLYPLSEASFQNSRLVEAPDASRDWLIGPAVICASFYGTSPLVRALIEYPRGGHSSPSAAEGGFPLQLTHLPFPVHETHLLPTLPSVLPAVERNIDSLHQLLVAAMSSSQSHATGASVMSIIRALEKHFGVASPTSAPAPAAAESTFDGAAPSDVVCRALQCRLLAISFLMAHQTSAQRNFVNSSVPTQSRSHSDRELLNTAGELLAAMFPVPMPTSMLRSILMLAPPQLCMMILDAQEAAVTHRVEHLNEEHARLLRSADPMLLLSKCVGGQQIASLWNALVSNDHFFHSSSTRHGHSLSSMHRVLMRLLNSVPNGSVTQQSHPHCPQLRDMDWAALLNKTSRVYLNKKRGQELLEMHRLLVQKFAGISLRMPHSYIQRVVGAVFDEAMIQQELEGNIVGSAWHDIAGLLRWAMPLVSQTDHVQRSLIVVGRKAAVQLMHPAAATNGHMKSDAHVTASRLLELYEICAAHRVVSPASSEKDSFQQLTRYVSPAVFEEIIESILSSSDTTSDMAILSLWLTYLEHDVSIKFSWLLDAVLALLRTIQEASQSAAVSNCPKEDVAMVAKRFANHLMQVLEDTLLPGRNAVGVRPRSVPHIRRVLESLRVVSPSPFWWNCGCGAANPACSTHCYSCMRRGRVAWKCGNCAVEHSSSSTSTSSSSSSRSEHCYSCNATHPRYAAAQQALQEVCGTCRTVFDPAMGDCSTCSGHGETPPVSDDTNCQTCGHLMGVNSPLCPRCLSRNLLSDVKLWHCTTCKNYSYSTWSKCQRCAPKVISVKAANALTVPFFTWQCGCGTTQHPCKLGCSACTPPVTTSDGQHQQKFSCSQCHRKSHLRRSITHDYDSTTTLRITLCEHCAFPHPRDHVLLTLPKAVPRPCVACGRSFVAKQGNGLGPQVCSHCLSLQPINVNLPFLCSSDSCSHQPSPAGSSVAESNTSVRPKQWQWGNMECTTCSTLRADVAVYCDAFVWKCLAPRTAAGDEEEQGRGEGDAEEPLDSEACNYWNPSWSSVCLHCRIPRPHAPDEEIRAKYIPWTCNVCHTLHPATALLECPTCHQGRQPPPRDPCASCGLHHIAWRCPTLDQLIEAERILCEMEDERARVRLQRAEDASW</sequence>
<proteinExistence type="predicted"/>
<name>A0A0S4JKR3_BODSA</name>
<evidence type="ECO:0000313" key="1">
    <source>
        <dbReference type="EMBL" id="CUG92133.1"/>
    </source>
</evidence>
<dbReference type="AlphaFoldDB" id="A0A0S4JKR3"/>
<dbReference type="VEuPathDB" id="TriTrypDB:BSAL_35685"/>
<reference evidence="2" key="1">
    <citation type="submission" date="2015-09" db="EMBL/GenBank/DDBJ databases">
        <authorList>
            <consortium name="Pathogen Informatics"/>
        </authorList>
    </citation>
    <scope>NUCLEOTIDE SEQUENCE [LARGE SCALE GENOMIC DNA]</scope>
    <source>
        <strain evidence="2">Lake Konstanz</strain>
    </source>
</reference>